<dbReference type="KEGG" id="srho:HH216_14525"/>
<evidence type="ECO:0000313" key="2">
    <source>
        <dbReference type="Proteomes" id="UP000501128"/>
    </source>
</evidence>
<name>A0A7L5DN03_9BACT</name>
<keyword evidence="2" id="KW-1185">Reference proteome</keyword>
<dbReference type="AlphaFoldDB" id="A0A7L5DN03"/>
<organism evidence="1 2">
    <name type="scientific">Spirosoma rhododendri</name>
    <dbReference type="NCBI Taxonomy" id="2728024"/>
    <lineage>
        <taxon>Bacteria</taxon>
        <taxon>Pseudomonadati</taxon>
        <taxon>Bacteroidota</taxon>
        <taxon>Cytophagia</taxon>
        <taxon>Cytophagales</taxon>
        <taxon>Cytophagaceae</taxon>
        <taxon>Spirosoma</taxon>
    </lineage>
</organism>
<accession>A0A7L5DN03</accession>
<dbReference type="RefSeq" id="WP_169551449.1">
    <property type="nucleotide sequence ID" value="NZ_CP051677.1"/>
</dbReference>
<dbReference type="Proteomes" id="UP000501128">
    <property type="component" value="Chromosome"/>
</dbReference>
<proteinExistence type="predicted"/>
<evidence type="ECO:0000313" key="1">
    <source>
        <dbReference type="EMBL" id="QJD79485.1"/>
    </source>
</evidence>
<sequence>MNDPFPTDTYSFLAYGGHMGTLIQEKDWSATLGRPEQWAPSLKITLSTLLASRFPIVLF</sequence>
<dbReference type="EMBL" id="CP051677">
    <property type="protein sequence ID" value="QJD79485.1"/>
    <property type="molecule type" value="Genomic_DNA"/>
</dbReference>
<protein>
    <submittedName>
        <fullName evidence="1">Uncharacterized protein</fullName>
    </submittedName>
</protein>
<reference evidence="1 2" key="1">
    <citation type="submission" date="2020-04" db="EMBL/GenBank/DDBJ databases">
        <title>Genome sequencing of novel species.</title>
        <authorList>
            <person name="Heo J."/>
            <person name="Kim S.-J."/>
            <person name="Kim J.-S."/>
            <person name="Hong S.-B."/>
            <person name="Kwon S.-W."/>
        </authorList>
    </citation>
    <scope>NUCLEOTIDE SEQUENCE [LARGE SCALE GENOMIC DNA]</scope>
    <source>
        <strain evidence="1 2">CJU-R4</strain>
    </source>
</reference>
<gene>
    <name evidence="1" type="ORF">HH216_14525</name>
</gene>